<feature type="region of interest" description="Disordered" evidence="2">
    <location>
        <begin position="854"/>
        <end position="883"/>
    </location>
</feature>
<dbReference type="Gene3D" id="1.10.510.10">
    <property type="entry name" value="Transferase(Phosphotransferase) domain 1"/>
    <property type="match status" value="1"/>
</dbReference>
<dbReference type="SUPFAM" id="SSF56112">
    <property type="entry name" value="Protein kinase-like (PK-like)"/>
    <property type="match status" value="1"/>
</dbReference>
<gene>
    <name evidence="4" type="ORF">FBUS_06210</name>
</gene>
<dbReference type="SUPFAM" id="SSF48371">
    <property type="entry name" value="ARM repeat"/>
    <property type="match status" value="1"/>
</dbReference>
<evidence type="ECO:0000259" key="3">
    <source>
        <dbReference type="PROSITE" id="PS50011"/>
    </source>
</evidence>
<dbReference type="Gene3D" id="1.25.10.10">
    <property type="entry name" value="Leucine-rich Repeat Variant"/>
    <property type="match status" value="1"/>
</dbReference>
<dbReference type="Pfam" id="PF00069">
    <property type="entry name" value="Pkinase"/>
    <property type="match status" value="1"/>
</dbReference>
<dbReference type="InterPro" id="IPR011009">
    <property type="entry name" value="Kinase-like_dom_sf"/>
</dbReference>
<feature type="region of interest" description="Disordered" evidence="2">
    <location>
        <begin position="675"/>
        <end position="700"/>
    </location>
</feature>
<name>A0A8E0RZM1_9TREM</name>
<evidence type="ECO:0000313" key="5">
    <source>
        <dbReference type="Proteomes" id="UP000728185"/>
    </source>
</evidence>
<dbReference type="AlphaFoldDB" id="A0A8E0RZM1"/>
<dbReference type="SMART" id="SM00220">
    <property type="entry name" value="S_TKc"/>
    <property type="match status" value="1"/>
</dbReference>
<evidence type="ECO:0000256" key="2">
    <source>
        <dbReference type="SAM" id="MobiDB-lite"/>
    </source>
</evidence>
<dbReference type="PANTHER" id="PTHR12984">
    <property type="entry name" value="SCY1-RELATED S/T PROTEIN KINASE-LIKE"/>
    <property type="match status" value="1"/>
</dbReference>
<accession>A0A8E0RZM1</accession>
<keyword evidence="5" id="KW-1185">Reference proteome</keyword>
<dbReference type="InterPro" id="IPR000719">
    <property type="entry name" value="Prot_kinase_dom"/>
</dbReference>
<dbReference type="GO" id="GO:0004672">
    <property type="term" value="F:protein kinase activity"/>
    <property type="evidence" value="ECO:0007669"/>
    <property type="project" value="InterPro"/>
</dbReference>
<organism evidence="4 5">
    <name type="scientific">Fasciolopsis buskii</name>
    <dbReference type="NCBI Taxonomy" id="27845"/>
    <lineage>
        <taxon>Eukaryota</taxon>
        <taxon>Metazoa</taxon>
        <taxon>Spiralia</taxon>
        <taxon>Lophotrochozoa</taxon>
        <taxon>Platyhelminthes</taxon>
        <taxon>Trematoda</taxon>
        <taxon>Digenea</taxon>
        <taxon>Plagiorchiida</taxon>
        <taxon>Echinostomata</taxon>
        <taxon>Echinostomatoidea</taxon>
        <taxon>Fasciolidae</taxon>
        <taxon>Fasciolopsis</taxon>
    </lineage>
</organism>
<proteinExistence type="inferred from homology"/>
<evidence type="ECO:0000256" key="1">
    <source>
        <dbReference type="ARBA" id="ARBA00038349"/>
    </source>
</evidence>
<dbReference type="InterPro" id="IPR051177">
    <property type="entry name" value="CIK-Related_Protein"/>
</dbReference>
<sequence length="883" mass="98004">MDAVLNKLKNKVSTVLPGNPLTREYEIGKLLGCAGPGMLWKLYAAKKKSTQQEATVWALEKKFLEAYPKSQKETVVDVMKHGVAVMTRIKHPKILSVVQTLEESRDSLAFASEPLFTSLRTALCPSYSSVDSNSGALRDFVLADVEIKYGLIQLTEALHFLHSDCHRLHLNLVPEAVVINKFGLWKLAGFEFSRLLEDSSNNVTNGSHHNQNDSSLEPVISVPIWQAALMPACQPALHASSPESILQGQVSRASDMFALGLLICCLYNKGQPLLDTGNDYSAYRRGIKDVATTSFSKLGVIPDELREYVKMMLSNDPNIRPDALQFSRIPYFEDGSMSVLRNIDNMYQLDNLARSQFYKSLPSSIHLLPKRLCLYRVFPQITEDFSNPHMVPFVLPPVLQIMDMVSQAEFTQYMLPRLILVFALKEPIQITLVLLQNLRVLTEKFPTSEFRTHVLPILHSALDTNNRTVQELCLRSLPSVSQLMELPTLKNAVLPRIEKLFFRADLLTTRINCLMCLGKLMDHLDKWTVMDEILPFLQQIKSREPSILMGILGIYRLALSHERLGISREKLATRVLPHVIPLSIEGTLNLKQYNAYASLIRDMCSQLEREQCAKLEQVHGASEEPNVIGVEIKTDSGWLCGNSCSQVMDHIMRVYADSSLDIPVDNIASKTASTLASSGVPSGQNLLDDGTSDKSPVKSAGLTLEQKRQLAAEQTQRSRLQQAQNSLTPLPQTLKSNPVAAPPSKPVPLDLTSTLINSNLNAMSQLPALKFDREPIGAVSWPQIRMNELRLPINQQQCGTPYQNGTNFVQPNSFGNWNMATTVGGGPVNSLRSTQPSHVILPSSSLLGTVFSSQNDGTLSSSSPSSVAPFKPLSQSEIDDLLR</sequence>
<comment type="similarity">
    <text evidence="1">Belongs to the protein kinase superfamily.</text>
</comment>
<evidence type="ECO:0000313" key="4">
    <source>
        <dbReference type="EMBL" id="KAA0196473.1"/>
    </source>
</evidence>
<dbReference type="PANTHER" id="PTHR12984:SF6">
    <property type="entry name" value="SCY1-LIKE PROTEIN 2"/>
    <property type="match status" value="1"/>
</dbReference>
<dbReference type="Gene3D" id="3.30.200.20">
    <property type="entry name" value="Phosphorylase Kinase, domain 1"/>
    <property type="match status" value="1"/>
</dbReference>
<dbReference type="InterPro" id="IPR011989">
    <property type="entry name" value="ARM-like"/>
</dbReference>
<dbReference type="InterPro" id="IPR016024">
    <property type="entry name" value="ARM-type_fold"/>
</dbReference>
<dbReference type="CDD" id="cd14011">
    <property type="entry name" value="PK_SCY1_like"/>
    <property type="match status" value="1"/>
</dbReference>
<feature type="domain" description="Protein kinase" evidence="3">
    <location>
        <begin position="25"/>
        <end position="332"/>
    </location>
</feature>
<reference evidence="4" key="1">
    <citation type="submission" date="2019-05" db="EMBL/GenBank/DDBJ databases">
        <title>Annotation for the trematode Fasciolopsis buski.</title>
        <authorList>
            <person name="Choi Y.-J."/>
        </authorList>
    </citation>
    <scope>NUCLEOTIDE SEQUENCE</scope>
    <source>
        <strain evidence="4">HT</strain>
        <tissue evidence="4">Whole worm</tissue>
    </source>
</reference>
<comment type="caution">
    <text evidence="4">The sequence shown here is derived from an EMBL/GenBank/DDBJ whole genome shotgun (WGS) entry which is preliminary data.</text>
</comment>
<protein>
    <submittedName>
        <fullName evidence="4">SCY1 protein 2</fullName>
    </submittedName>
</protein>
<dbReference type="PROSITE" id="PS50011">
    <property type="entry name" value="PROTEIN_KINASE_DOM"/>
    <property type="match status" value="1"/>
</dbReference>
<dbReference type="GO" id="GO:0005524">
    <property type="term" value="F:ATP binding"/>
    <property type="evidence" value="ECO:0007669"/>
    <property type="project" value="InterPro"/>
</dbReference>
<dbReference type="Proteomes" id="UP000728185">
    <property type="component" value="Unassembled WGS sequence"/>
</dbReference>
<dbReference type="EMBL" id="LUCM01002997">
    <property type="protein sequence ID" value="KAA0196473.1"/>
    <property type="molecule type" value="Genomic_DNA"/>
</dbReference>
<feature type="compositionally biased region" description="Polar residues" evidence="2">
    <location>
        <begin position="675"/>
        <end position="685"/>
    </location>
</feature>
<dbReference type="OrthoDB" id="79687at2759"/>